<name>A0A1E4RMU6_9ASCO</name>
<dbReference type="InterPro" id="IPR011012">
    <property type="entry name" value="Longin-like_dom_sf"/>
</dbReference>
<gene>
    <name evidence="1" type="ORF">HYPBUDRAFT_134908</name>
</gene>
<dbReference type="Pfam" id="PF04628">
    <property type="entry name" value="Sedlin_N"/>
    <property type="match status" value="1"/>
</dbReference>
<dbReference type="PANTHER" id="PTHR12403">
    <property type="entry name" value="TRAFFICKING PROTEIN PARTICLE COMPLEX SUBUNIT 2"/>
    <property type="match status" value="1"/>
</dbReference>
<dbReference type="Gene3D" id="3.30.450.70">
    <property type="match status" value="1"/>
</dbReference>
<evidence type="ECO:0000313" key="1">
    <source>
        <dbReference type="EMBL" id="ODV68590.1"/>
    </source>
</evidence>
<dbReference type="InterPro" id="IPR006722">
    <property type="entry name" value="Sedlin"/>
</dbReference>
<proteinExistence type="predicted"/>
<dbReference type="RefSeq" id="XP_020077657.1">
    <property type="nucleotide sequence ID" value="XM_020219553.1"/>
</dbReference>
<keyword evidence="2" id="KW-1185">Reference proteome</keyword>
<dbReference type="OrthoDB" id="18320at2759"/>
<evidence type="ECO:0000313" key="2">
    <source>
        <dbReference type="Proteomes" id="UP000095085"/>
    </source>
</evidence>
<dbReference type="AlphaFoldDB" id="A0A1E4RMU6"/>
<dbReference type="GO" id="GO:0005737">
    <property type="term" value="C:cytoplasm"/>
    <property type="evidence" value="ECO:0007669"/>
    <property type="project" value="GOC"/>
</dbReference>
<dbReference type="GeneID" id="30994103"/>
<dbReference type="GO" id="GO:0006888">
    <property type="term" value="P:endoplasmic reticulum to Golgi vesicle-mediated transport"/>
    <property type="evidence" value="ECO:0007669"/>
    <property type="project" value="InterPro"/>
</dbReference>
<dbReference type="SUPFAM" id="SSF64356">
    <property type="entry name" value="SNARE-like"/>
    <property type="match status" value="1"/>
</dbReference>
<reference evidence="2" key="1">
    <citation type="submission" date="2016-05" db="EMBL/GenBank/DDBJ databases">
        <title>Comparative genomics of biotechnologically important yeasts.</title>
        <authorList>
            <consortium name="DOE Joint Genome Institute"/>
            <person name="Riley R."/>
            <person name="Haridas S."/>
            <person name="Wolfe K.H."/>
            <person name="Lopes M.R."/>
            <person name="Hittinger C.T."/>
            <person name="Goker M."/>
            <person name="Salamov A."/>
            <person name="Wisecaver J."/>
            <person name="Long T.M."/>
            <person name="Aerts A.L."/>
            <person name="Barry K."/>
            <person name="Choi C."/>
            <person name="Clum A."/>
            <person name="Coughlan A.Y."/>
            <person name="Deshpande S."/>
            <person name="Douglass A.P."/>
            <person name="Hanson S.J."/>
            <person name="Klenk H.-P."/>
            <person name="Labutti K."/>
            <person name="Lapidus A."/>
            <person name="Lindquist E."/>
            <person name="Lipzen A."/>
            <person name="Meier-Kolthoff J.P."/>
            <person name="Ohm R.A."/>
            <person name="Otillar R.P."/>
            <person name="Pangilinan J."/>
            <person name="Peng Y."/>
            <person name="Rokas A."/>
            <person name="Rosa C.A."/>
            <person name="Scheuner C."/>
            <person name="Sibirny A.A."/>
            <person name="Slot J.C."/>
            <person name="Stielow J.B."/>
            <person name="Sun H."/>
            <person name="Kurtzman C.P."/>
            <person name="Blackwell M."/>
            <person name="Grigoriev I.V."/>
            <person name="Jeffries T.W."/>
        </authorList>
    </citation>
    <scope>NUCLEOTIDE SEQUENCE [LARGE SCALE GENOMIC DNA]</scope>
    <source>
        <strain evidence="2">NRRL Y-1933</strain>
    </source>
</reference>
<sequence length="179" mass="20283">MSELVEDKQVTFVALISRDDRPLYIQSFDTEINENPQDTEANTKNANKFLKYNFLSHMALDVFASPASLSLREQHQNIDDNGGVLLLFIQDDITVYGFETNNGLKIVVAAGGSADRVRSSYPKPMKLKELFSQIHKSYLKTICNPFTNLQVGSEKNESVLQSPTFDRNINKLVQSWNTF</sequence>
<organism evidence="1 2">
    <name type="scientific">Hyphopichia burtonii NRRL Y-1933</name>
    <dbReference type="NCBI Taxonomy" id="984485"/>
    <lineage>
        <taxon>Eukaryota</taxon>
        <taxon>Fungi</taxon>
        <taxon>Dikarya</taxon>
        <taxon>Ascomycota</taxon>
        <taxon>Saccharomycotina</taxon>
        <taxon>Pichiomycetes</taxon>
        <taxon>Debaryomycetaceae</taxon>
        <taxon>Hyphopichia</taxon>
    </lineage>
</organism>
<dbReference type="Proteomes" id="UP000095085">
    <property type="component" value="Unassembled WGS sequence"/>
</dbReference>
<dbReference type="STRING" id="984485.A0A1E4RMU6"/>
<accession>A0A1E4RMU6</accession>
<dbReference type="EMBL" id="KV454539">
    <property type="protein sequence ID" value="ODV68590.1"/>
    <property type="molecule type" value="Genomic_DNA"/>
</dbReference>
<protein>
    <submittedName>
        <fullName evidence="1">Sedlin</fullName>
    </submittedName>
</protein>